<dbReference type="EMBL" id="CADCXV010000842">
    <property type="protein sequence ID" value="CAB0037073.1"/>
    <property type="molecule type" value="Genomic_DNA"/>
</dbReference>
<organism evidence="2 3">
    <name type="scientific">Trichogramma brassicae</name>
    <dbReference type="NCBI Taxonomy" id="86971"/>
    <lineage>
        <taxon>Eukaryota</taxon>
        <taxon>Metazoa</taxon>
        <taxon>Ecdysozoa</taxon>
        <taxon>Arthropoda</taxon>
        <taxon>Hexapoda</taxon>
        <taxon>Insecta</taxon>
        <taxon>Pterygota</taxon>
        <taxon>Neoptera</taxon>
        <taxon>Endopterygota</taxon>
        <taxon>Hymenoptera</taxon>
        <taxon>Apocrita</taxon>
        <taxon>Proctotrupomorpha</taxon>
        <taxon>Chalcidoidea</taxon>
        <taxon>Trichogrammatidae</taxon>
        <taxon>Trichogramma</taxon>
    </lineage>
</organism>
<dbReference type="OrthoDB" id="435881at2759"/>
<evidence type="ECO:0000256" key="1">
    <source>
        <dbReference type="SAM" id="MobiDB-lite"/>
    </source>
</evidence>
<sequence length="153" mass="16575">MPRGPGQLSAQAQLAALRDTGPAGRRPAQTLQGVGHHGADLRGGPRALRPRARREHHDALSRARHLRRPEGLAHPLQARRVTQMDPPEYPAPTVTVDCIGNAYTPLIDDHDDLYGVPTLEELDKKTISLVDYAPWLSLPAGDSPNHSLCGVNA</sequence>
<dbReference type="AlphaFoldDB" id="A0A6H5IK09"/>
<accession>A0A6H5IK09</accession>
<gene>
    <name evidence="2" type="ORF">TBRA_LOCUS8910</name>
</gene>
<reference evidence="2 3" key="1">
    <citation type="submission" date="2020-02" db="EMBL/GenBank/DDBJ databases">
        <authorList>
            <person name="Ferguson B K."/>
        </authorList>
    </citation>
    <scope>NUCLEOTIDE SEQUENCE [LARGE SCALE GENOMIC DNA]</scope>
</reference>
<protein>
    <submittedName>
        <fullName evidence="2">Uncharacterized protein</fullName>
    </submittedName>
</protein>
<proteinExistence type="predicted"/>
<name>A0A6H5IK09_9HYME</name>
<evidence type="ECO:0000313" key="3">
    <source>
        <dbReference type="Proteomes" id="UP000479190"/>
    </source>
</evidence>
<dbReference type="Proteomes" id="UP000479190">
    <property type="component" value="Unassembled WGS sequence"/>
</dbReference>
<keyword evidence="3" id="KW-1185">Reference proteome</keyword>
<evidence type="ECO:0000313" key="2">
    <source>
        <dbReference type="EMBL" id="CAB0037073.1"/>
    </source>
</evidence>
<feature type="region of interest" description="Disordered" evidence="1">
    <location>
        <begin position="20"/>
        <end position="89"/>
    </location>
</feature>